<organism evidence="8 9">
    <name type="scientific">Acer yangbiense</name>
    <dbReference type="NCBI Taxonomy" id="1000413"/>
    <lineage>
        <taxon>Eukaryota</taxon>
        <taxon>Viridiplantae</taxon>
        <taxon>Streptophyta</taxon>
        <taxon>Embryophyta</taxon>
        <taxon>Tracheophyta</taxon>
        <taxon>Spermatophyta</taxon>
        <taxon>Magnoliopsida</taxon>
        <taxon>eudicotyledons</taxon>
        <taxon>Gunneridae</taxon>
        <taxon>Pentapetalae</taxon>
        <taxon>rosids</taxon>
        <taxon>malvids</taxon>
        <taxon>Sapindales</taxon>
        <taxon>Sapindaceae</taxon>
        <taxon>Hippocastanoideae</taxon>
        <taxon>Acereae</taxon>
        <taxon>Acer</taxon>
    </lineage>
</organism>
<evidence type="ECO:0000256" key="3">
    <source>
        <dbReference type="ARBA" id="ARBA00022729"/>
    </source>
</evidence>
<gene>
    <name evidence="8" type="ORF">EZV62_003709</name>
</gene>
<evidence type="ECO:0000256" key="5">
    <source>
        <dbReference type="ARBA" id="ARBA00023136"/>
    </source>
</evidence>
<keyword evidence="5" id="KW-0472">Membrane</keyword>
<dbReference type="SUPFAM" id="SSF56112">
    <property type="entry name" value="Protein kinase-like (PK-like)"/>
    <property type="match status" value="1"/>
</dbReference>
<evidence type="ECO:0000256" key="4">
    <source>
        <dbReference type="ARBA" id="ARBA00022989"/>
    </source>
</evidence>
<evidence type="ECO:0000259" key="7">
    <source>
        <dbReference type="Pfam" id="PF12819"/>
    </source>
</evidence>
<keyword evidence="4" id="KW-1133">Transmembrane helix</keyword>
<comment type="subcellular location">
    <subcellularLocation>
        <location evidence="1">Membrane</location>
        <topology evidence="1">Single-pass membrane protein</topology>
    </subcellularLocation>
</comment>
<dbReference type="InterPro" id="IPR011009">
    <property type="entry name" value="Kinase-like_dom_sf"/>
</dbReference>
<reference evidence="9" key="1">
    <citation type="journal article" date="2019" name="Gigascience">
        <title>De novo genome assembly of the endangered Acer yangbiense, a plant species with extremely small populations endemic to Yunnan Province, China.</title>
        <authorList>
            <person name="Yang J."/>
            <person name="Wariss H.M."/>
            <person name="Tao L."/>
            <person name="Zhang R."/>
            <person name="Yun Q."/>
            <person name="Hollingsworth P."/>
            <person name="Dao Z."/>
            <person name="Luo G."/>
            <person name="Guo H."/>
            <person name="Ma Y."/>
            <person name="Sun W."/>
        </authorList>
    </citation>
    <scope>NUCLEOTIDE SEQUENCE [LARGE SCALE GENOMIC DNA]</scope>
    <source>
        <strain evidence="9">cv. Malutang</strain>
    </source>
</reference>
<dbReference type="OrthoDB" id="2013020at2759"/>
<dbReference type="AlphaFoldDB" id="A0A5C7IIM0"/>
<feature type="signal peptide" evidence="6">
    <location>
        <begin position="1"/>
        <end position="26"/>
    </location>
</feature>
<proteinExistence type="predicted"/>
<evidence type="ECO:0000256" key="6">
    <source>
        <dbReference type="SAM" id="SignalP"/>
    </source>
</evidence>
<dbReference type="GO" id="GO:0016020">
    <property type="term" value="C:membrane"/>
    <property type="evidence" value="ECO:0007669"/>
    <property type="project" value="UniProtKB-SubCell"/>
</dbReference>
<evidence type="ECO:0000256" key="2">
    <source>
        <dbReference type="ARBA" id="ARBA00022692"/>
    </source>
</evidence>
<dbReference type="Pfam" id="PF12819">
    <property type="entry name" value="Malectin_like"/>
    <property type="match status" value="1"/>
</dbReference>
<evidence type="ECO:0000256" key="1">
    <source>
        <dbReference type="ARBA" id="ARBA00004167"/>
    </source>
</evidence>
<feature type="domain" description="Malectin-like" evidence="7">
    <location>
        <begin position="92"/>
        <end position="202"/>
    </location>
</feature>
<keyword evidence="2" id="KW-0812">Transmembrane</keyword>
<dbReference type="EMBL" id="VAHF01000002">
    <property type="protein sequence ID" value="TXG68774.1"/>
    <property type="molecule type" value="Genomic_DNA"/>
</dbReference>
<keyword evidence="9" id="KW-1185">Reference proteome</keyword>
<dbReference type="InterPro" id="IPR024788">
    <property type="entry name" value="Malectin-like_Carb-bd_dom"/>
</dbReference>
<dbReference type="Proteomes" id="UP000323000">
    <property type="component" value="Chromosome 2"/>
</dbReference>
<feature type="chain" id="PRO_5022788729" description="Malectin-like domain-containing protein" evidence="6">
    <location>
        <begin position="27"/>
        <end position="360"/>
    </location>
</feature>
<protein>
    <recommendedName>
        <fullName evidence="7">Malectin-like domain-containing protein</fullName>
    </recommendedName>
</protein>
<sequence length="360" mass="40976">MGVKSTGAWGSVAWFMFVISFWKISAYCGDQSAVFSASDQHSRRKLDDIEAAISIDCGTLAGYSYIDDNKTELKYTSDEGYINTGVNRNIASKYGDDRYDRMWFPYQGFKSIKTSSTTDTLVESEYRLPPAVMTTAVRPINVNESLEFSFDTKDPILKFDVYMHFAELENLQENQSRKFNIELNGNLWEESVVPKNLSSRGLTGRILLALSNLKSLQYLYYTSNRLTEKSDVYSFGIVLLELITGQRAVIKGHENTHIARWVCPFLERGDIRSIIDPRLGENFDTNSIWKAVETAMVCVPDIPIKRPTMSHVVTELKECLEMEIARDQQTRRLESLMSKSINSIDMSPVDLETEKGPQPR</sequence>
<evidence type="ECO:0000313" key="9">
    <source>
        <dbReference type="Proteomes" id="UP000323000"/>
    </source>
</evidence>
<comment type="caution">
    <text evidence="8">The sequence shown here is derived from an EMBL/GenBank/DDBJ whole genome shotgun (WGS) entry which is preliminary data.</text>
</comment>
<dbReference type="PANTHER" id="PTHR45631:SF206">
    <property type="entry name" value="PROTEIN KINASE DOMAIN-CONTAINING PROTEIN"/>
    <property type="match status" value="1"/>
</dbReference>
<dbReference type="Gene3D" id="1.10.510.10">
    <property type="entry name" value="Transferase(Phosphotransferase) domain 1"/>
    <property type="match status" value="1"/>
</dbReference>
<accession>A0A5C7IIM0</accession>
<keyword evidence="3 6" id="KW-0732">Signal</keyword>
<dbReference type="PANTHER" id="PTHR45631">
    <property type="entry name" value="OS07G0107800 PROTEIN-RELATED"/>
    <property type="match status" value="1"/>
</dbReference>
<evidence type="ECO:0000313" key="8">
    <source>
        <dbReference type="EMBL" id="TXG68774.1"/>
    </source>
</evidence>
<dbReference type="Gene3D" id="2.60.120.430">
    <property type="entry name" value="Galactose-binding lectin"/>
    <property type="match status" value="1"/>
</dbReference>
<name>A0A5C7IIM0_9ROSI</name>